<dbReference type="SUPFAM" id="SSF56349">
    <property type="entry name" value="DNA breaking-rejoining enzymes"/>
    <property type="match status" value="1"/>
</dbReference>
<dbReference type="Gene3D" id="1.10.443.10">
    <property type="entry name" value="Intergrase catalytic core"/>
    <property type="match status" value="1"/>
</dbReference>
<evidence type="ECO:0000256" key="1">
    <source>
        <dbReference type="ARBA" id="ARBA00023172"/>
    </source>
</evidence>
<evidence type="ECO:0000313" key="3">
    <source>
        <dbReference type="EMBL" id="KKL64703.1"/>
    </source>
</evidence>
<sequence>MELFYACGLRTSELCHLMIGDVDLKEQTATIVNGKGGRSRIVPIGQYASHYVELY</sequence>
<dbReference type="PROSITE" id="PS51898">
    <property type="entry name" value="TYR_RECOMBINASE"/>
    <property type="match status" value="1"/>
</dbReference>
<accession>A0A0F9DSA6</accession>
<reference evidence="3" key="1">
    <citation type="journal article" date="2015" name="Nature">
        <title>Complex archaea that bridge the gap between prokaryotes and eukaryotes.</title>
        <authorList>
            <person name="Spang A."/>
            <person name="Saw J.H."/>
            <person name="Jorgensen S.L."/>
            <person name="Zaremba-Niedzwiedzka K."/>
            <person name="Martijn J."/>
            <person name="Lind A.E."/>
            <person name="van Eijk R."/>
            <person name="Schleper C."/>
            <person name="Guy L."/>
            <person name="Ettema T.J."/>
        </authorList>
    </citation>
    <scope>NUCLEOTIDE SEQUENCE</scope>
</reference>
<keyword evidence="1" id="KW-0233">DNA recombination</keyword>
<dbReference type="InterPro" id="IPR013762">
    <property type="entry name" value="Integrase-like_cat_sf"/>
</dbReference>
<name>A0A0F9DSA6_9ZZZZ</name>
<feature type="domain" description="Tyr recombinase" evidence="2">
    <location>
        <begin position="1"/>
        <end position="55"/>
    </location>
</feature>
<evidence type="ECO:0000259" key="2">
    <source>
        <dbReference type="PROSITE" id="PS51898"/>
    </source>
</evidence>
<organism evidence="3">
    <name type="scientific">marine sediment metagenome</name>
    <dbReference type="NCBI Taxonomy" id="412755"/>
    <lineage>
        <taxon>unclassified sequences</taxon>
        <taxon>metagenomes</taxon>
        <taxon>ecological metagenomes</taxon>
    </lineage>
</organism>
<dbReference type="InterPro" id="IPR002104">
    <property type="entry name" value="Integrase_catalytic"/>
</dbReference>
<gene>
    <name evidence="3" type="ORF">LCGC14_2162340</name>
</gene>
<dbReference type="Pfam" id="PF00589">
    <property type="entry name" value="Phage_integrase"/>
    <property type="match status" value="1"/>
</dbReference>
<comment type="caution">
    <text evidence="3">The sequence shown here is derived from an EMBL/GenBank/DDBJ whole genome shotgun (WGS) entry which is preliminary data.</text>
</comment>
<feature type="non-terminal residue" evidence="3">
    <location>
        <position position="55"/>
    </location>
</feature>
<dbReference type="EMBL" id="LAZR01027764">
    <property type="protein sequence ID" value="KKL64703.1"/>
    <property type="molecule type" value="Genomic_DNA"/>
</dbReference>
<protein>
    <recommendedName>
        <fullName evidence="2">Tyr recombinase domain-containing protein</fullName>
    </recommendedName>
</protein>
<dbReference type="InterPro" id="IPR011010">
    <property type="entry name" value="DNA_brk_join_enz"/>
</dbReference>
<dbReference type="GO" id="GO:0006310">
    <property type="term" value="P:DNA recombination"/>
    <property type="evidence" value="ECO:0007669"/>
    <property type="project" value="UniProtKB-KW"/>
</dbReference>
<proteinExistence type="predicted"/>
<dbReference type="GO" id="GO:0015074">
    <property type="term" value="P:DNA integration"/>
    <property type="evidence" value="ECO:0007669"/>
    <property type="project" value="InterPro"/>
</dbReference>
<dbReference type="GO" id="GO:0003677">
    <property type="term" value="F:DNA binding"/>
    <property type="evidence" value="ECO:0007669"/>
    <property type="project" value="InterPro"/>
</dbReference>
<dbReference type="AlphaFoldDB" id="A0A0F9DSA6"/>